<keyword evidence="1" id="KW-1185">Reference proteome</keyword>
<evidence type="ECO:0000313" key="2">
    <source>
        <dbReference type="RefSeq" id="XP_075074543.1"/>
    </source>
</evidence>
<name>A0AC58RPB1_TOBAC</name>
<reference evidence="1" key="1">
    <citation type="journal article" date="2014" name="Nat. Commun.">
        <title>The tobacco genome sequence and its comparison with those of tomato and potato.</title>
        <authorList>
            <person name="Sierro N."/>
            <person name="Battey J.N."/>
            <person name="Ouadi S."/>
            <person name="Bakaher N."/>
            <person name="Bovet L."/>
            <person name="Willig A."/>
            <person name="Goepfert S."/>
            <person name="Peitsch M.C."/>
            <person name="Ivanov N.V."/>
        </authorList>
    </citation>
    <scope>NUCLEOTIDE SEQUENCE [LARGE SCALE GENOMIC DNA]</scope>
</reference>
<dbReference type="Proteomes" id="UP000790787">
    <property type="component" value="Chromosome 7"/>
</dbReference>
<organism evidence="1 2">
    <name type="scientific">Nicotiana tabacum</name>
    <name type="common">Common tobacco</name>
    <dbReference type="NCBI Taxonomy" id="4097"/>
    <lineage>
        <taxon>Eukaryota</taxon>
        <taxon>Viridiplantae</taxon>
        <taxon>Streptophyta</taxon>
        <taxon>Embryophyta</taxon>
        <taxon>Tracheophyta</taxon>
        <taxon>Spermatophyta</taxon>
        <taxon>Magnoliopsida</taxon>
        <taxon>eudicotyledons</taxon>
        <taxon>Gunneridae</taxon>
        <taxon>Pentapetalae</taxon>
        <taxon>asterids</taxon>
        <taxon>lamiids</taxon>
        <taxon>Solanales</taxon>
        <taxon>Solanaceae</taxon>
        <taxon>Nicotianoideae</taxon>
        <taxon>Nicotianeae</taxon>
        <taxon>Nicotiana</taxon>
    </lineage>
</organism>
<accession>A0AC58RPB1</accession>
<reference evidence="2" key="2">
    <citation type="submission" date="2025-08" db="UniProtKB">
        <authorList>
            <consortium name="RefSeq"/>
        </authorList>
    </citation>
    <scope>IDENTIFICATION</scope>
    <source>
        <tissue evidence="2">Leaf</tissue>
    </source>
</reference>
<gene>
    <name evidence="2" type="primary">LOC142162130</name>
</gene>
<dbReference type="RefSeq" id="XP_075074543.1">
    <property type="nucleotide sequence ID" value="XM_075218442.1"/>
</dbReference>
<evidence type="ECO:0000313" key="1">
    <source>
        <dbReference type="Proteomes" id="UP000790787"/>
    </source>
</evidence>
<proteinExistence type="predicted"/>
<protein>
    <submittedName>
        <fullName evidence="2">Uncharacterized protein LOC142162130</fullName>
    </submittedName>
</protein>
<sequence>MTKTKPTVDVIPVMSKITENKFMGSNYMDWGKTIHLYLRSIDKENHLVDDPPKDETKSVWLKEDAKLFLQIKNLMHSEVNDLVSHYDYVKDLMDYLDFLYSGKGNLSRMYDVCQAFYHPSMQDRSLTTYFSEFKKVYDELNIILPFSPDVKVQQAQREQLAVMSFLSGLSPEFEGAKSQILSRTAISSLKEAFTRVLRTEKSHPGPTATIDSGALLSRVQKNRSHSNRNRSSDSRDLKQGEVECFYCHELGHTIRYCVKLQNKNKRSQYANIATSETISPSQSSSPPINTIPESGKTTKCLLSSSSKWVIDSGATDHMTGSGTVNPTSSLSLSSVLNLPDFSFNLISDLTTKQIIAKGSESGGLYVLESQVPKSISCSTVLSPFDVHCRLGHPSLSSLKKLYPQFQSISSLDCESCQFAKHHRLPKVSRVNKRVDLPFELVHTDVWGPCPIISKTGFRYLVTFVDDHSRVTCPEEEDDILVYTVTHPVSSPTPLPQSPVSLDRPSEQPPVLHVYTRRQQTSEPDPLPTSASSVDPTSCVSDPSLDLPIAIRKGTRQCTYPISSFVSYDHLSTSSSSFIASLDSTRIPKTVRETLSHPGWHDAMIEEMMALDENGTWELADLPINKKAIGCKWVFAVKFNSDGTVARLKARLVAKGYAQTYGVDYLDNFSPVAKLASVRLFISMAATYDWPLDQLDIKNAFLHGDLQEKSPRAWFGRFSEAVLEYGMKKSNCDHTVFYKKSDDGILLLVVYVDDIVITGSDITGISTLKSFLHTQFQTKDLGQLKYFLGVEVTRSKKGIFLSQRKYTLDLLAETGKLGSKPCSMPMVPNTQLVKEDGELFEDPEKYRRLVGKLNYLTVTRPDIAYSVSIVSQFMSSPTVRHWAALEQILCYLKRSPGRGLVYKNNEHTNIEYFTDADWAGSKADRRSTTGYYVSVGGNLISWKSKKQNIVSRSSAEVEYRAMAQSVCEVVWVHQLLSEVGFQTTLPAKLWCDNQAALHISSNHVMLELEINWETFSQKL</sequence>